<evidence type="ECO:0000256" key="5">
    <source>
        <dbReference type="ARBA" id="ARBA00022553"/>
    </source>
</evidence>
<dbReference type="FunFam" id="1.10.287.130:FF:000008">
    <property type="entry name" value="Two-component sensor histidine kinase"/>
    <property type="match status" value="1"/>
</dbReference>
<evidence type="ECO:0000256" key="3">
    <source>
        <dbReference type="ARBA" id="ARBA00012438"/>
    </source>
</evidence>
<dbReference type="AlphaFoldDB" id="D3Q5Z4"/>
<evidence type="ECO:0000256" key="1">
    <source>
        <dbReference type="ARBA" id="ARBA00000085"/>
    </source>
</evidence>
<evidence type="ECO:0000256" key="12">
    <source>
        <dbReference type="ARBA" id="ARBA00039401"/>
    </source>
</evidence>
<dbReference type="Gene3D" id="3.30.450.20">
    <property type="entry name" value="PAS domain"/>
    <property type="match status" value="1"/>
</dbReference>
<dbReference type="CDD" id="cd00075">
    <property type="entry name" value="HATPase"/>
    <property type="match status" value="1"/>
</dbReference>
<name>D3Q5Z4_STANL</name>
<dbReference type="InterPro" id="IPR036097">
    <property type="entry name" value="HisK_dim/P_sf"/>
</dbReference>
<keyword evidence="8 14" id="KW-0418">Kinase</keyword>
<comment type="subcellular location">
    <subcellularLocation>
        <location evidence="2">Cell membrane</location>
    </subcellularLocation>
</comment>
<gene>
    <name evidence="14" type="ordered locus">Snas_0579</name>
</gene>
<evidence type="ECO:0000256" key="9">
    <source>
        <dbReference type="ARBA" id="ARBA00022840"/>
    </source>
</evidence>
<dbReference type="PANTHER" id="PTHR45453">
    <property type="entry name" value="PHOSPHATE REGULON SENSOR PROTEIN PHOR"/>
    <property type="match status" value="1"/>
</dbReference>
<organism evidence="14 15">
    <name type="scientific">Stackebrandtia nassauensis (strain DSM 44728 / CIP 108903 / NRRL B-16338 / NBRC 102104 / LLR-40K-21)</name>
    <dbReference type="NCBI Taxonomy" id="446470"/>
    <lineage>
        <taxon>Bacteria</taxon>
        <taxon>Bacillati</taxon>
        <taxon>Actinomycetota</taxon>
        <taxon>Actinomycetes</taxon>
        <taxon>Glycomycetales</taxon>
        <taxon>Glycomycetaceae</taxon>
        <taxon>Stackebrandtia</taxon>
    </lineage>
</organism>
<dbReference type="GO" id="GO:0016036">
    <property type="term" value="P:cellular response to phosphate starvation"/>
    <property type="evidence" value="ECO:0007669"/>
    <property type="project" value="TreeGrafter"/>
</dbReference>
<dbReference type="HOGENOM" id="CLU_000445_89_2_11"/>
<keyword evidence="10" id="KW-0902">Two-component regulatory system</keyword>
<keyword evidence="4" id="KW-1003">Cell membrane</keyword>
<dbReference type="Pfam" id="PF00512">
    <property type="entry name" value="HisKA"/>
    <property type="match status" value="1"/>
</dbReference>
<sequence>MTFSNVPRAGRAAATFAVGLAAGAAAGYALNGRRRTLEPASDEEFSRTQVGAWHKVFEALRTGVCVVDADNQVTYANTGARALGVDAETELEPASLRSLAEHVRATGAPRQVELELNQGGDPTAVRVDVAPLPDGHVAVELTDISELHRVERVRRDFVANVGHELKTPVGALQLLAEALADAVDDPAAAARFTTRIQHESARMSRLVSELLELSRLQGAEPMPAPVTVWIDRVVNEAVDRGRTAASAKDITINRTGRRRLAVSGSENQLATALGNLVGNAIAYSPEGTSVTVDTTVKDDSVLIAVTDEGIGIDPSEQHRIFERFYRSDPARSRATGGTGLGLAIVKHIAGNHGGRVDVSSMPGNGATFTLTLPSVTADADEAELSPGEIDTLTTHIEEGRQ</sequence>
<dbReference type="GO" id="GO:0005886">
    <property type="term" value="C:plasma membrane"/>
    <property type="evidence" value="ECO:0007669"/>
    <property type="project" value="UniProtKB-SubCell"/>
</dbReference>
<evidence type="ECO:0000256" key="11">
    <source>
        <dbReference type="ARBA" id="ARBA00023136"/>
    </source>
</evidence>
<dbReference type="PANTHER" id="PTHR45453:SF1">
    <property type="entry name" value="PHOSPHATE REGULON SENSOR PROTEIN PHOR"/>
    <property type="match status" value="1"/>
</dbReference>
<dbReference type="InterPro" id="IPR003661">
    <property type="entry name" value="HisK_dim/P_dom"/>
</dbReference>
<keyword evidence="9" id="KW-0067">ATP-binding</keyword>
<accession>D3Q5Z4</accession>
<keyword evidence="6" id="KW-0808">Transferase</keyword>
<evidence type="ECO:0000256" key="6">
    <source>
        <dbReference type="ARBA" id="ARBA00022679"/>
    </source>
</evidence>
<keyword evidence="11" id="KW-0472">Membrane</keyword>
<dbReference type="InterPro" id="IPR050351">
    <property type="entry name" value="BphY/WalK/GraS-like"/>
</dbReference>
<dbReference type="InterPro" id="IPR036890">
    <property type="entry name" value="HATPase_C_sf"/>
</dbReference>
<feature type="domain" description="Histidine kinase" evidence="13">
    <location>
        <begin position="160"/>
        <end position="376"/>
    </location>
</feature>
<evidence type="ECO:0000256" key="2">
    <source>
        <dbReference type="ARBA" id="ARBA00004236"/>
    </source>
</evidence>
<dbReference type="Proteomes" id="UP000000844">
    <property type="component" value="Chromosome"/>
</dbReference>
<keyword evidence="5" id="KW-0597">Phosphoprotein</keyword>
<dbReference type="GO" id="GO:0005524">
    <property type="term" value="F:ATP binding"/>
    <property type="evidence" value="ECO:0007669"/>
    <property type="project" value="UniProtKB-KW"/>
</dbReference>
<dbReference type="PROSITE" id="PS50109">
    <property type="entry name" value="HIS_KIN"/>
    <property type="match status" value="1"/>
</dbReference>
<evidence type="ECO:0000256" key="8">
    <source>
        <dbReference type="ARBA" id="ARBA00022777"/>
    </source>
</evidence>
<evidence type="ECO:0000313" key="15">
    <source>
        <dbReference type="Proteomes" id="UP000000844"/>
    </source>
</evidence>
<dbReference type="EC" id="2.7.13.3" evidence="3"/>
<evidence type="ECO:0000256" key="10">
    <source>
        <dbReference type="ARBA" id="ARBA00023012"/>
    </source>
</evidence>
<dbReference type="GO" id="GO:0000155">
    <property type="term" value="F:phosphorelay sensor kinase activity"/>
    <property type="evidence" value="ECO:0007669"/>
    <property type="project" value="InterPro"/>
</dbReference>
<evidence type="ECO:0000256" key="7">
    <source>
        <dbReference type="ARBA" id="ARBA00022741"/>
    </source>
</evidence>
<dbReference type="SMART" id="SM00387">
    <property type="entry name" value="HATPase_c"/>
    <property type="match status" value="1"/>
</dbReference>
<dbReference type="GO" id="GO:0004721">
    <property type="term" value="F:phosphoprotein phosphatase activity"/>
    <property type="evidence" value="ECO:0007669"/>
    <property type="project" value="TreeGrafter"/>
</dbReference>
<dbReference type="FunFam" id="3.30.565.10:FF:000006">
    <property type="entry name" value="Sensor histidine kinase WalK"/>
    <property type="match status" value="1"/>
</dbReference>
<dbReference type="eggNOG" id="COG5002">
    <property type="taxonomic scope" value="Bacteria"/>
</dbReference>
<dbReference type="Gene3D" id="3.30.565.10">
    <property type="entry name" value="Histidine kinase-like ATPase, C-terminal domain"/>
    <property type="match status" value="1"/>
</dbReference>
<keyword evidence="7" id="KW-0547">Nucleotide-binding</keyword>
<dbReference type="EMBL" id="CP001778">
    <property type="protein sequence ID" value="ADD40293.1"/>
    <property type="molecule type" value="Genomic_DNA"/>
</dbReference>
<dbReference type="InterPro" id="IPR004358">
    <property type="entry name" value="Sig_transdc_His_kin-like_C"/>
</dbReference>
<evidence type="ECO:0000259" key="13">
    <source>
        <dbReference type="PROSITE" id="PS50109"/>
    </source>
</evidence>
<protein>
    <recommendedName>
        <fullName evidence="12">Sensor-like histidine kinase SenX3</fullName>
        <ecNumber evidence="3">2.7.13.3</ecNumber>
    </recommendedName>
</protein>
<dbReference type="PRINTS" id="PR00344">
    <property type="entry name" value="BCTRLSENSOR"/>
</dbReference>
<dbReference type="SUPFAM" id="SSF55874">
    <property type="entry name" value="ATPase domain of HSP90 chaperone/DNA topoisomerase II/histidine kinase"/>
    <property type="match status" value="1"/>
</dbReference>
<evidence type="ECO:0000256" key="4">
    <source>
        <dbReference type="ARBA" id="ARBA00022475"/>
    </source>
</evidence>
<dbReference type="SUPFAM" id="SSF47384">
    <property type="entry name" value="Homodimeric domain of signal transducing histidine kinase"/>
    <property type="match status" value="1"/>
</dbReference>
<dbReference type="InterPro" id="IPR003594">
    <property type="entry name" value="HATPase_dom"/>
</dbReference>
<keyword evidence="15" id="KW-1185">Reference proteome</keyword>
<dbReference type="KEGG" id="sna:Snas_0579"/>
<dbReference type="Pfam" id="PF02518">
    <property type="entry name" value="HATPase_c"/>
    <property type="match status" value="1"/>
</dbReference>
<dbReference type="RefSeq" id="WP_013015864.1">
    <property type="nucleotide sequence ID" value="NC_013947.1"/>
</dbReference>
<evidence type="ECO:0000313" key="14">
    <source>
        <dbReference type="EMBL" id="ADD40293.1"/>
    </source>
</evidence>
<dbReference type="SMART" id="SM00388">
    <property type="entry name" value="HisKA"/>
    <property type="match status" value="1"/>
</dbReference>
<dbReference type="InterPro" id="IPR005467">
    <property type="entry name" value="His_kinase_dom"/>
</dbReference>
<reference evidence="14 15" key="1">
    <citation type="journal article" date="2009" name="Stand. Genomic Sci.">
        <title>Complete genome sequence of Stackebrandtia nassauensis type strain (LLR-40K-21).</title>
        <authorList>
            <person name="Munk C."/>
            <person name="Lapidus A."/>
            <person name="Copeland A."/>
            <person name="Jando M."/>
            <person name="Mayilraj S."/>
            <person name="Glavina Del Rio T."/>
            <person name="Nolan M."/>
            <person name="Chen F."/>
            <person name="Lucas S."/>
            <person name="Tice H."/>
            <person name="Cheng J.F."/>
            <person name="Han C."/>
            <person name="Detter J.C."/>
            <person name="Bruce D."/>
            <person name="Goodwin L."/>
            <person name="Chain P."/>
            <person name="Pitluck S."/>
            <person name="Goker M."/>
            <person name="Ovchinikova G."/>
            <person name="Pati A."/>
            <person name="Ivanova N."/>
            <person name="Mavromatis K."/>
            <person name="Chen A."/>
            <person name="Palaniappan K."/>
            <person name="Land M."/>
            <person name="Hauser L."/>
            <person name="Chang Y.J."/>
            <person name="Jeffries C.D."/>
            <person name="Bristow J."/>
            <person name="Eisen J.A."/>
            <person name="Markowitz V."/>
            <person name="Hugenholtz P."/>
            <person name="Kyrpides N.C."/>
            <person name="Klenk H.P."/>
        </authorList>
    </citation>
    <scope>NUCLEOTIDE SEQUENCE [LARGE SCALE GENOMIC DNA]</scope>
    <source>
        <strain evidence="15">DSM 44728 / CIP 108903 / NRRL B-16338 / NBRC 102104 / LLR-40K-21</strain>
    </source>
</reference>
<dbReference type="CDD" id="cd00082">
    <property type="entry name" value="HisKA"/>
    <property type="match status" value="1"/>
</dbReference>
<dbReference type="Gene3D" id="1.10.287.130">
    <property type="match status" value="1"/>
</dbReference>
<dbReference type="STRING" id="446470.Snas_0579"/>
<comment type="catalytic activity">
    <reaction evidence="1">
        <text>ATP + protein L-histidine = ADP + protein N-phospho-L-histidine.</text>
        <dbReference type="EC" id="2.7.13.3"/>
    </reaction>
</comment>
<proteinExistence type="predicted"/>